<keyword evidence="1" id="KW-1133">Transmembrane helix</keyword>
<evidence type="ECO:0000313" key="2">
    <source>
        <dbReference type="EMBL" id="KJE75381.1"/>
    </source>
</evidence>
<evidence type="ECO:0000256" key="1">
    <source>
        <dbReference type="SAM" id="Phobius"/>
    </source>
</evidence>
<dbReference type="AlphaFoldDB" id="A0A0D8FQH0"/>
<organism evidence="2 3">
    <name type="scientific">Ferrimicrobium acidiphilum DSM 19497</name>
    <dbReference type="NCBI Taxonomy" id="1121877"/>
    <lineage>
        <taxon>Bacteria</taxon>
        <taxon>Bacillati</taxon>
        <taxon>Actinomycetota</taxon>
        <taxon>Acidimicrobiia</taxon>
        <taxon>Acidimicrobiales</taxon>
        <taxon>Acidimicrobiaceae</taxon>
        <taxon>Ferrimicrobium</taxon>
    </lineage>
</organism>
<reference evidence="2 3" key="1">
    <citation type="submission" date="2015-01" db="EMBL/GenBank/DDBJ databases">
        <title>Draft genome of the acidophilic iron oxidizer Ferrimicrobium acidiphilum strain T23.</title>
        <authorList>
            <person name="Poehlein A."/>
            <person name="Eisen S."/>
            <person name="Schloemann M."/>
            <person name="Johnson B.D."/>
            <person name="Daniel R."/>
            <person name="Muehling M."/>
        </authorList>
    </citation>
    <scope>NUCLEOTIDE SEQUENCE [LARGE SCALE GENOMIC DNA]</scope>
    <source>
        <strain evidence="2 3">T23</strain>
    </source>
</reference>
<name>A0A0D8FQH0_9ACTN</name>
<protein>
    <submittedName>
        <fullName evidence="2">Uncharacterized protein</fullName>
    </submittedName>
</protein>
<evidence type="ECO:0000313" key="3">
    <source>
        <dbReference type="Proteomes" id="UP000032336"/>
    </source>
</evidence>
<proteinExistence type="predicted"/>
<dbReference type="Proteomes" id="UP000032336">
    <property type="component" value="Unassembled WGS sequence"/>
</dbReference>
<dbReference type="RefSeq" id="WP_035391624.1">
    <property type="nucleotide sequence ID" value="NZ_JXUW01000045.1"/>
</dbReference>
<feature type="transmembrane region" description="Helical" evidence="1">
    <location>
        <begin position="142"/>
        <end position="165"/>
    </location>
</feature>
<dbReference type="STRING" id="1121877.FEAC_28840"/>
<keyword evidence="1" id="KW-0812">Transmembrane</keyword>
<sequence>MVNSEAMETITTTIPAPDRAETIFEAVVEVVYGFTEPINIHREDLSVEGRSLRTGASSAQLPYKLKVVPIGELASEILLEIDLENRSTRQTMAKDLLINVFNEQTPREYARRQADATMSRDDDLQPAQSMFDRWSPPKVAELFQYASIPLLILGCIVFIITITIFASTNPIARPSAWVIVLTLGGEIFGTVMAAAILLYFGYALKILSKGRDASMTPTTSE</sequence>
<dbReference type="GeneID" id="78373853"/>
<feature type="transmembrane region" description="Helical" evidence="1">
    <location>
        <begin position="177"/>
        <end position="202"/>
    </location>
</feature>
<comment type="caution">
    <text evidence="2">The sequence shown here is derived from an EMBL/GenBank/DDBJ whole genome shotgun (WGS) entry which is preliminary data.</text>
</comment>
<keyword evidence="3" id="KW-1185">Reference proteome</keyword>
<dbReference type="EMBL" id="JXUW01000045">
    <property type="protein sequence ID" value="KJE75381.1"/>
    <property type="molecule type" value="Genomic_DNA"/>
</dbReference>
<gene>
    <name evidence="2" type="ORF">FEAC_28840</name>
</gene>
<keyword evidence="1" id="KW-0472">Membrane</keyword>
<accession>A0A0D8FQH0</accession>